<feature type="domain" description="DUF927" evidence="1">
    <location>
        <begin position="18"/>
        <end position="223"/>
    </location>
</feature>
<organism evidence="2 3">
    <name type="scientific">Ponticoccus alexandrii</name>
    <dbReference type="NCBI Taxonomy" id="1943633"/>
    <lineage>
        <taxon>Bacteria</taxon>
        <taxon>Pseudomonadati</taxon>
        <taxon>Pseudomonadota</taxon>
        <taxon>Alphaproteobacteria</taxon>
        <taxon>Rhodobacterales</taxon>
        <taxon>Roseobacteraceae</taxon>
        <taxon>Ponticoccus</taxon>
    </lineage>
</organism>
<reference evidence="2 3" key="1">
    <citation type="submission" date="2019-12" db="EMBL/GenBank/DDBJ databases">
        <title>Complete Genome Sequence of a Quorum-Sensing Bacterium,Rhodobacteraceae bacterium C31, Isolated from a marine microalgae symbiotic bacteria.</title>
        <authorList>
            <person name="Zhang Y."/>
        </authorList>
    </citation>
    <scope>NUCLEOTIDE SEQUENCE [LARGE SCALE GENOMIC DNA]</scope>
    <source>
        <strain evidence="2 3">C31</strain>
    </source>
</reference>
<dbReference type="Pfam" id="PF06048">
    <property type="entry name" value="DUF927"/>
    <property type="match status" value="1"/>
</dbReference>
<proteinExistence type="predicted"/>
<dbReference type="EMBL" id="CP047166">
    <property type="protein sequence ID" value="QRF66054.1"/>
    <property type="molecule type" value="Genomic_DNA"/>
</dbReference>
<protein>
    <submittedName>
        <fullName evidence="2">DUF927 domain-containing protein</fullName>
    </submittedName>
</protein>
<keyword evidence="3" id="KW-1185">Reference proteome</keyword>
<dbReference type="RefSeq" id="WP_251374215.1">
    <property type="nucleotide sequence ID" value="NZ_CP047166.1"/>
</dbReference>
<accession>A0ABX7F915</accession>
<dbReference type="InterPro" id="IPR009270">
    <property type="entry name" value="DUF927"/>
</dbReference>
<name>A0ABX7F915_9RHOB</name>
<gene>
    <name evidence="2" type="ORF">GQA70_06830</name>
</gene>
<sequence length="309" mass="32415">MTAFEQPVATDLPPGFLVRHDGIYFISGAGDPIAPRKICGPLKVTALSTTPDGRLGSKVVRFTDMDGREHERLVPLANFGPGAAKVVQSLRSAGLRVTYGADTDVARLLDEWAPAQRVIELDQHGWVGGAMDAFLTADGCCVGLDSYRCCDALVETTPACGTLDAWRVDVATPCGNDPLAILALCSGFVGPLMRILDLPSGGVNFAGVTSVQGDLLMAVCRSVGLASVCTTGLSGKALLRARYRSQDGTFVLGELGAGDASRIFKALAAAALGGSGDRLHYDRSFVVSCSPWSMEGMPVRRLGAWAPGR</sequence>
<evidence type="ECO:0000259" key="1">
    <source>
        <dbReference type="Pfam" id="PF06048"/>
    </source>
</evidence>
<evidence type="ECO:0000313" key="2">
    <source>
        <dbReference type="EMBL" id="QRF66054.1"/>
    </source>
</evidence>
<dbReference type="Proteomes" id="UP000596387">
    <property type="component" value="Chromosome"/>
</dbReference>
<evidence type="ECO:0000313" key="3">
    <source>
        <dbReference type="Proteomes" id="UP000596387"/>
    </source>
</evidence>